<dbReference type="Pfam" id="PF02931">
    <property type="entry name" value="Neur_chan_LBD"/>
    <property type="match status" value="1"/>
</dbReference>
<comment type="similarity">
    <text evidence="1">Belongs to the ubiquitin-activating E1 family.</text>
</comment>
<feature type="transmembrane region" description="Helical" evidence="4">
    <location>
        <begin position="506"/>
        <end position="525"/>
    </location>
</feature>
<feature type="coiled-coil region" evidence="2">
    <location>
        <begin position="234"/>
        <end position="261"/>
    </location>
</feature>
<dbReference type="GO" id="GO:0019948">
    <property type="term" value="F:SUMO activating enzyme activity"/>
    <property type="evidence" value="ECO:0007669"/>
    <property type="project" value="TreeGrafter"/>
</dbReference>
<dbReference type="GO" id="GO:0016925">
    <property type="term" value="P:protein sumoylation"/>
    <property type="evidence" value="ECO:0007669"/>
    <property type="project" value="TreeGrafter"/>
</dbReference>
<dbReference type="InterPro" id="IPR036719">
    <property type="entry name" value="Neuro-gated_channel_TM_sf"/>
</dbReference>
<dbReference type="InParanoid" id="A0A6P6XX02"/>
<feature type="transmembrane region" description="Helical" evidence="4">
    <location>
        <begin position="647"/>
        <end position="667"/>
    </location>
</feature>
<dbReference type="InterPro" id="IPR006202">
    <property type="entry name" value="Neur_chan_lig-bd"/>
</dbReference>
<dbReference type="Gene3D" id="2.70.170.10">
    <property type="entry name" value="Neurotransmitter-gated ion-channel ligand-binding domain"/>
    <property type="match status" value="1"/>
</dbReference>
<feature type="domain" description="Neurotransmitter-gated ion-channel ligand-binding" evidence="5">
    <location>
        <begin position="323"/>
        <end position="479"/>
    </location>
</feature>
<dbReference type="SUPFAM" id="SSF90112">
    <property type="entry name" value="Neurotransmitter-gated ion-channel transmembrane pore"/>
    <property type="match status" value="1"/>
</dbReference>
<dbReference type="KEGG" id="dpte:113790934"/>
<dbReference type="OMA" id="RIQCETE"/>
<feature type="compositionally biased region" description="Low complexity" evidence="3">
    <location>
        <begin position="274"/>
        <end position="283"/>
    </location>
</feature>
<dbReference type="SUPFAM" id="SSF63712">
    <property type="entry name" value="Nicotinic receptor ligand binding domain-like"/>
    <property type="match status" value="1"/>
</dbReference>
<keyword evidence="2" id="KW-0175">Coiled coil</keyword>
<proteinExistence type="inferred from homology"/>
<dbReference type="GO" id="GO:0031510">
    <property type="term" value="C:SUMO activating enzyme complex"/>
    <property type="evidence" value="ECO:0007669"/>
    <property type="project" value="TreeGrafter"/>
</dbReference>
<evidence type="ECO:0000256" key="2">
    <source>
        <dbReference type="SAM" id="Coils"/>
    </source>
</evidence>
<evidence type="ECO:0000313" key="6">
    <source>
        <dbReference type="Proteomes" id="UP000515146"/>
    </source>
</evidence>
<dbReference type="InterPro" id="IPR045886">
    <property type="entry name" value="ThiF/MoeB/HesA"/>
</dbReference>
<dbReference type="CDD" id="cd18989">
    <property type="entry name" value="LGIC_ECD_cation"/>
    <property type="match status" value="1"/>
</dbReference>
<keyword evidence="6" id="KW-1185">Reference proteome</keyword>
<accession>A0A6P6XX02</accession>
<dbReference type="GO" id="GO:0005737">
    <property type="term" value="C:cytoplasm"/>
    <property type="evidence" value="ECO:0007669"/>
    <property type="project" value="TreeGrafter"/>
</dbReference>
<name>A0A6P6XX02_DERPT</name>
<dbReference type="OrthoDB" id="6508039at2759"/>
<dbReference type="Gene3D" id="3.40.50.720">
    <property type="entry name" value="NAD(P)-binding Rossmann-like Domain"/>
    <property type="match status" value="1"/>
</dbReference>
<evidence type="ECO:0000256" key="3">
    <source>
        <dbReference type="SAM" id="MobiDB-lite"/>
    </source>
</evidence>
<evidence type="ECO:0000256" key="1">
    <source>
        <dbReference type="ARBA" id="ARBA00005673"/>
    </source>
</evidence>
<reference evidence="7" key="1">
    <citation type="submission" date="2025-08" db="UniProtKB">
        <authorList>
            <consortium name="RefSeq"/>
        </authorList>
    </citation>
    <scope>IDENTIFICATION</scope>
    <source>
        <strain evidence="7">Airmid</strain>
    </source>
</reference>
<organism evidence="6 7">
    <name type="scientific">Dermatophagoides pteronyssinus</name>
    <name type="common">European house dust mite</name>
    <dbReference type="NCBI Taxonomy" id="6956"/>
    <lineage>
        <taxon>Eukaryota</taxon>
        <taxon>Metazoa</taxon>
        <taxon>Ecdysozoa</taxon>
        <taxon>Arthropoda</taxon>
        <taxon>Chelicerata</taxon>
        <taxon>Arachnida</taxon>
        <taxon>Acari</taxon>
        <taxon>Acariformes</taxon>
        <taxon>Sarcoptiformes</taxon>
        <taxon>Astigmata</taxon>
        <taxon>Psoroptidia</taxon>
        <taxon>Analgoidea</taxon>
        <taxon>Pyroglyphidae</taxon>
        <taxon>Dermatophagoidinae</taxon>
        <taxon>Dermatophagoides</taxon>
    </lineage>
</organism>
<dbReference type="PANTHER" id="PTHR10953:SF162">
    <property type="entry name" value="SUMO-ACTIVATING ENZYME SUBUNIT 1"/>
    <property type="match status" value="1"/>
</dbReference>
<dbReference type="SUPFAM" id="SSF69572">
    <property type="entry name" value="Activating enzymes of the ubiquitin-like proteins"/>
    <property type="match status" value="1"/>
</dbReference>
<dbReference type="PANTHER" id="PTHR10953">
    <property type="entry name" value="UBIQUITIN-ACTIVATING ENZYME E1"/>
    <property type="match status" value="1"/>
</dbReference>
<keyword evidence="4" id="KW-1133">Transmembrane helix</keyword>
<feature type="transmembrane region" description="Helical" evidence="4">
    <location>
        <begin position="564"/>
        <end position="584"/>
    </location>
</feature>
<dbReference type="GO" id="GO:0005230">
    <property type="term" value="F:extracellular ligand-gated monoatomic ion channel activity"/>
    <property type="evidence" value="ECO:0007669"/>
    <property type="project" value="InterPro"/>
</dbReference>
<evidence type="ECO:0000313" key="7">
    <source>
        <dbReference type="RefSeq" id="XP_027196439.1"/>
    </source>
</evidence>
<keyword evidence="4" id="KW-0812">Transmembrane</keyword>
<dbReference type="Proteomes" id="UP000515146">
    <property type="component" value="Unplaced"/>
</dbReference>
<feature type="transmembrane region" description="Helical" evidence="4">
    <location>
        <begin position="531"/>
        <end position="552"/>
    </location>
</feature>
<dbReference type="GO" id="GO:0016020">
    <property type="term" value="C:membrane"/>
    <property type="evidence" value="ECO:0007669"/>
    <property type="project" value="InterPro"/>
</dbReference>
<dbReference type="RefSeq" id="XP_027196439.1">
    <property type="nucleotide sequence ID" value="XM_027340638.1"/>
</dbReference>
<dbReference type="AlphaFoldDB" id="A0A6P6XX02"/>
<keyword evidence="4" id="KW-0472">Membrane</keyword>
<evidence type="ECO:0000256" key="4">
    <source>
        <dbReference type="SAM" id="Phobius"/>
    </source>
</evidence>
<feature type="region of interest" description="Disordered" evidence="3">
    <location>
        <begin position="261"/>
        <end position="283"/>
    </location>
</feature>
<sequence>MFTDEEAKVYDRQIRLWGVNAQQKIRATDVFLVCLDGLASEVVKNLVLAGINSITILDDQPVSQFDMLNNIFSQNQIGMNRAEACQKAVNQLNPMVKVNIMKDQTLSTLLSDEMEAKNFLKSFNVVILVNNGLDMASKLNEFCHQLCIPFFFTCSWGYLSMTFIDIGKQYNGIDFVPIGDAFEKKTISLKNSRRRRQGENISKREMIKIENLKSLFLSILTIFRYHKKMGEFPNVLTESDQQQIENQLKTIEQEILDELNQQNDDDNDGDDKQQQQQQQRWTSTTTTTMNYNWTKKIYGQFSFISSIVGGFLSQEVIHHIVELRKELFKNRGYDIMARPVKNYTHPVNVSIYLDINYIKNLDIQTNMLETEGWLRLIDENLKWKRSEYGGIEDIRVHVDEVFRPDITIINSADSENIIRSTTHSDLILWFSGDIFWMPALSMKTICEIDLTEWPFDQQTCLFQNSEWDIIDSSCEYMVHDTNEGGQFFPEVVFSINIHRKTSIYRYVVYFPIISVLFLNLMALFLDVRNPLRFHLSILCFITLLLIALFLGNKLGFGSLGIPKVIKYIGQMIILTTFTLLWFAFSLNFIRSTFEIPAFVMRSIEPLQHYLISKDIESVQLTNNDLENGQTNQTSTKSRSNISQSNLIIVQIVDKILFVLFFILIIALHN</sequence>
<dbReference type="InterPro" id="IPR036734">
    <property type="entry name" value="Neur_chan_lig-bd_sf"/>
</dbReference>
<gene>
    <name evidence="7" type="primary">LOC113790934</name>
</gene>
<protein>
    <submittedName>
        <fullName evidence="7">Neuronal acetylcholine receptor subunit alpha-5-like</fullName>
    </submittedName>
</protein>
<dbReference type="InterPro" id="IPR035985">
    <property type="entry name" value="Ubiquitin-activating_enz"/>
</dbReference>
<evidence type="ECO:0000259" key="5">
    <source>
        <dbReference type="Pfam" id="PF02931"/>
    </source>
</evidence>